<proteinExistence type="inferred from homology"/>
<dbReference type="SUPFAM" id="SSF56935">
    <property type="entry name" value="Porins"/>
    <property type="match status" value="1"/>
</dbReference>
<evidence type="ECO:0000256" key="5">
    <source>
        <dbReference type="ARBA" id="ARBA00023136"/>
    </source>
</evidence>
<feature type="domain" description="TonB-dependent receptor plug" evidence="9">
    <location>
        <begin position="121"/>
        <end position="241"/>
    </location>
</feature>
<gene>
    <name evidence="10" type="ORF">DKG77_01285</name>
</gene>
<evidence type="ECO:0000256" key="8">
    <source>
        <dbReference type="SAM" id="SignalP"/>
    </source>
</evidence>
<evidence type="ECO:0000256" key="1">
    <source>
        <dbReference type="ARBA" id="ARBA00004571"/>
    </source>
</evidence>
<dbReference type="OrthoDB" id="9768177at2"/>
<dbReference type="GO" id="GO:0009279">
    <property type="term" value="C:cell outer membrane"/>
    <property type="evidence" value="ECO:0007669"/>
    <property type="project" value="UniProtKB-SubCell"/>
</dbReference>
<keyword evidence="2 7" id="KW-0813">Transport</keyword>
<keyword evidence="6 7" id="KW-0998">Cell outer membrane</keyword>
<dbReference type="NCBIfam" id="TIGR04057">
    <property type="entry name" value="SusC_RagA_signa"/>
    <property type="match status" value="1"/>
</dbReference>
<organism evidence="10 11">
    <name type="scientific">Flagellimonas aquimarina</name>
    <dbReference type="NCBI Taxonomy" id="2201895"/>
    <lineage>
        <taxon>Bacteria</taxon>
        <taxon>Pseudomonadati</taxon>
        <taxon>Bacteroidota</taxon>
        <taxon>Flavobacteriia</taxon>
        <taxon>Flavobacteriales</taxon>
        <taxon>Flavobacteriaceae</taxon>
        <taxon>Flagellimonas</taxon>
    </lineage>
</organism>
<evidence type="ECO:0000259" key="9">
    <source>
        <dbReference type="Pfam" id="PF07715"/>
    </source>
</evidence>
<comment type="subcellular location">
    <subcellularLocation>
        <location evidence="1 7">Cell outer membrane</location>
        <topology evidence="1 7">Multi-pass membrane protein</topology>
    </subcellularLocation>
</comment>
<dbReference type="InterPro" id="IPR012910">
    <property type="entry name" value="Plug_dom"/>
</dbReference>
<reference evidence="10 11" key="1">
    <citation type="submission" date="2018-05" db="EMBL/GenBank/DDBJ databases">
        <title>Complete genome sequence of Flagellimonas aquimarina ECD12 isolated from seaweed Ecklonia cava.</title>
        <authorList>
            <person name="Choi S."/>
            <person name="Seong C."/>
        </authorList>
    </citation>
    <scope>NUCLEOTIDE SEQUENCE [LARGE SCALE GENOMIC DNA]</scope>
    <source>
        <strain evidence="10 11">ECD12</strain>
    </source>
</reference>
<comment type="caution">
    <text evidence="10">The sequence shown here is derived from an EMBL/GenBank/DDBJ whole genome shotgun (WGS) entry which is preliminary data.</text>
</comment>
<dbReference type="InterPro" id="IPR039426">
    <property type="entry name" value="TonB-dep_rcpt-like"/>
</dbReference>
<keyword evidence="4 7" id="KW-0812">Transmembrane</keyword>
<dbReference type="Gene3D" id="2.40.170.20">
    <property type="entry name" value="TonB-dependent receptor, beta-barrel domain"/>
    <property type="match status" value="1"/>
</dbReference>
<dbReference type="RefSeq" id="WP_109659447.1">
    <property type="nucleotide sequence ID" value="NZ_QGEG01000001.1"/>
</dbReference>
<evidence type="ECO:0000256" key="7">
    <source>
        <dbReference type="PROSITE-ProRule" id="PRU01360"/>
    </source>
</evidence>
<evidence type="ECO:0000313" key="11">
    <source>
        <dbReference type="Proteomes" id="UP000245762"/>
    </source>
</evidence>
<dbReference type="Pfam" id="PF07715">
    <property type="entry name" value="Plug"/>
    <property type="match status" value="1"/>
</dbReference>
<dbReference type="InterPro" id="IPR037066">
    <property type="entry name" value="Plug_dom_sf"/>
</dbReference>
<feature type="chain" id="PRO_5016384508" evidence="8">
    <location>
        <begin position="23"/>
        <end position="1050"/>
    </location>
</feature>
<dbReference type="InterPro" id="IPR023997">
    <property type="entry name" value="TonB-dep_OMP_SusC/RagA_CS"/>
</dbReference>
<dbReference type="InterPro" id="IPR036942">
    <property type="entry name" value="Beta-barrel_TonB_sf"/>
</dbReference>
<evidence type="ECO:0000313" key="10">
    <source>
        <dbReference type="EMBL" id="PWL39500.1"/>
    </source>
</evidence>
<evidence type="ECO:0000256" key="4">
    <source>
        <dbReference type="ARBA" id="ARBA00022692"/>
    </source>
</evidence>
<dbReference type="Gene3D" id="2.60.40.1120">
    <property type="entry name" value="Carboxypeptidase-like, regulatory domain"/>
    <property type="match status" value="1"/>
</dbReference>
<evidence type="ECO:0000256" key="3">
    <source>
        <dbReference type="ARBA" id="ARBA00022452"/>
    </source>
</evidence>
<dbReference type="InterPro" id="IPR008969">
    <property type="entry name" value="CarboxyPept-like_regulatory"/>
</dbReference>
<comment type="similarity">
    <text evidence="7">Belongs to the TonB-dependent receptor family.</text>
</comment>
<dbReference type="AlphaFoldDB" id="A0A316LHF0"/>
<feature type="signal peptide" evidence="8">
    <location>
        <begin position="1"/>
        <end position="22"/>
    </location>
</feature>
<dbReference type="Pfam" id="PF13715">
    <property type="entry name" value="CarbopepD_reg_2"/>
    <property type="match status" value="1"/>
</dbReference>
<keyword evidence="8" id="KW-0732">Signal</keyword>
<accession>A0A316LHF0</accession>
<dbReference type="Gene3D" id="2.170.130.10">
    <property type="entry name" value="TonB-dependent receptor, plug domain"/>
    <property type="match status" value="1"/>
</dbReference>
<evidence type="ECO:0000256" key="6">
    <source>
        <dbReference type="ARBA" id="ARBA00023237"/>
    </source>
</evidence>
<keyword evidence="3 7" id="KW-1134">Transmembrane beta strand</keyword>
<keyword evidence="11" id="KW-1185">Reference proteome</keyword>
<dbReference type="SUPFAM" id="SSF49464">
    <property type="entry name" value="Carboxypeptidase regulatory domain-like"/>
    <property type="match status" value="1"/>
</dbReference>
<sequence length="1050" mass="113578">MNKKIHYFLMLLSLLCIQGIMAQGQTVTGTVSDADTGGPLPGINVVEKGTRNGTSTDFDGNYSISVSGSSAILVFSAIGYTEKEVSVGGQSSINVTLAENVELLGEVVVTALGIKKETKALGYSVTQVGSEEIATIKTPNAINSLQGKIAGVNITQNSTGAAGSSRVIIRGNNSLTGGNQPLYVVDGIPIGNENNGAASLWGGNDGGDGISSLNADEIESISVLKGGSAAALYGSRGGNGVILITTKSGSKQEGFGIEFTSTANFDVVDTSIQDFQTTYGQGQLAVAPATQEDALEAGLSSWGSRLDGSQVVQWDGVQRPYSYVGSNLKHFYNTGTTFINTVAMSSGTETTNIRFSVTDFTNDDITPNSGLNRKIFALNAGAVLAEKLTAQVSAKYSIEDVQNRPRLSDAPGNANFTVGLLSPNVDVRFMNPGADEFGNEIQYSNNIFSQNPYFAAFNFRNEDTRNRLIASATLRYDILDWLYVTARAGIDHYTLRRTNVTPFGTAFQPLGSIVEDEYRYSQVDSDIILGVEKDITEKFAVNAFVGANKNSIDHEVLRQRGDDFIVPGLEDVGNTARQSRDRNFDPDLNNFGERKIGSVYGSLELSYNRFAYLTFTGRNDWFSTLSFPGKETSNNDFYPSVSGSLILSDMFEMPTFVNFLKLRSGFSQTAGGADQAYQLALTYEIFDQGHLGQPLGRITGGTVPNASLVPWNKDEFEIGFDARFLNNRLSLDFAYYTNQITSDIVKVTTSVGSGFNNAIFNIGEIENKGVELLITGTPIRNENFEWTTSVNASFNEGVVVSTNDVGDPIFLDEPRTRNVRIAHVVGERYGTIFGTSYVRDNNGNIVYDIDGDGVPIARQGERKILGDGVPPWTIGFSNSIRYKNFNLNFLIDGKFGGQLFSGTNTTAIGTGLHKRTLEGRENGLAVSGIDGATFDADAGTGAAFNTTVAPENLSNYWGRVNDIAEEFVEDSDYIRFRQLSLGYTFPTEILGKTFIKSATINLLAQNLFYIKRSIDNVDPESAYNVSNSQGLEYFGVPTTRGYGVSLNVKF</sequence>
<protein>
    <submittedName>
        <fullName evidence="10">SusC/RagA family TonB-linked outer membrane protein</fullName>
    </submittedName>
</protein>
<dbReference type="InterPro" id="IPR023996">
    <property type="entry name" value="TonB-dep_OMP_SusC/RagA"/>
</dbReference>
<dbReference type="Proteomes" id="UP000245762">
    <property type="component" value="Unassembled WGS sequence"/>
</dbReference>
<dbReference type="EMBL" id="QGEG01000001">
    <property type="protein sequence ID" value="PWL39500.1"/>
    <property type="molecule type" value="Genomic_DNA"/>
</dbReference>
<dbReference type="PROSITE" id="PS52016">
    <property type="entry name" value="TONB_DEPENDENT_REC_3"/>
    <property type="match status" value="1"/>
</dbReference>
<evidence type="ECO:0000256" key="2">
    <source>
        <dbReference type="ARBA" id="ARBA00022448"/>
    </source>
</evidence>
<name>A0A316LHF0_9FLAO</name>
<dbReference type="NCBIfam" id="TIGR04056">
    <property type="entry name" value="OMP_RagA_SusC"/>
    <property type="match status" value="1"/>
</dbReference>
<keyword evidence="5 7" id="KW-0472">Membrane</keyword>